<accession>A0ABW5QYK8</accession>
<dbReference type="PANTHER" id="PTHR10566:SF113">
    <property type="entry name" value="PROTEIN ACTIVITY OF BC1 COMPLEX KINASE 7, CHLOROPLASTIC"/>
    <property type="match status" value="1"/>
</dbReference>
<gene>
    <name evidence="4" type="ORF">ACFSW5_14485</name>
</gene>
<comment type="caution">
    <text evidence="4">The sequence shown here is derived from an EMBL/GenBank/DDBJ whole genome shotgun (WGS) entry which is preliminary data.</text>
</comment>
<keyword evidence="4" id="KW-0808">Transferase</keyword>
<dbReference type="InterPro" id="IPR011009">
    <property type="entry name" value="Kinase-like_dom_sf"/>
</dbReference>
<sequence length="559" mass="62896">MSGIGKKLRHLGRYKEITKAFVKNGFGYVAKDLGLIEAFPLLRHEAGNGHERGTMGPRLRRFLEELGPTFVKLGQIASTRPDLVPEHLLEELEQLQDHVAPFGFESAMAIIESELGAPVHELFLDFGEEPVAAASIGQVYRAVLKDGTVVAVKVQRPGIERMIDIDLDILSELARHAEAKLDWAKKYKVAGMMDELARALRTELDYRVEARNTERFARSSRNWSYPVHIPAVYSDYSTRRVLTMEYVEGIKLSDQERLRSEGTDRKELAGRFVSVLLHQILFDGYFHGDPHPGNVLVMPDGKLALLDFGMVGRLSPEMKDGFASFVIALRKQSTDGVLRAIGKLGLIPEDADMASLRMDVEDLREKYVDVPLRDISVSEAVGDLFRVSFRHNISLPSDLTLLGKTLLTMEGVVEALDPSFSVFDAAEPFGRKLMLERLDPFRLAMQWAEKIPEYADVLAEIPPRFKDVLSIIRKGKIGFEFSLEDQERFIKRLDRIGNRLSFSIVLLSFSLIMVGLIVGSSVGRRQTVLWQLPAIEIGMVIAAVMFVFLLYSIFRSGRF</sequence>
<evidence type="ECO:0000313" key="5">
    <source>
        <dbReference type="Proteomes" id="UP001597493"/>
    </source>
</evidence>
<dbReference type="CDD" id="cd05121">
    <property type="entry name" value="ABC1_ADCK3-like"/>
    <property type="match status" value="1"/>
</dbReference>
<organism evidence="4 5">
    <name type="scientific">Paenibacillus thailandensis</name>
    <dbReference type="NCBI Taxonomy" id="393250"/>
    <lineage>
        <taxon>Bacteria</taxon>
        <taxon>Bacillati</taxon>
        <taxon>Bacillota</taxon>
        <taxon>Bacilli</taxon>
        <taxon>Bacillales</taxon>
        <taxon>Paenibacillaceae</taxon>
        <taxon>Paenibacillus</taxon>
    </lineage>
</organism>
<dbReference type="InterPro" id="IPR050154">
    <property type="entry name" value="UbiB_kinase"/>
</dbReference>
<name>A0ABW5QYK8_9BACL</name>
<protein>
    <submittedName>
        <fullName evidence="4">ABC1 kinase family protein</fullName>
    </submittedName>
</protein>
<keyword evidence="5" id="KW-1185">Reference proteome</keyword>
<dbReference type="SUPFAM" id="SSF56112">
    <property type="entry name" value="Protein kinase-like (PK-like)"/>
    <property type="match status" value="1"/>
</dbReference>
<dbReference type="Proteomes" id="UP001597493">
    <property type="component" value="Unassembled WGS sequence"/>
</dbReference>
<keyword evidence="4" id="KW-0418">Kinase</keyword>
<evidence type="ECO:0000256" key="2">
    <source>
        <dbReference type="SAM" id="Phobius"/>
    </source>
</evidence>
<dbReference type="RefSeq" id="WP_379274314.1">
    <property type="nucleotide sequence ID" value="NZ_JBHUGT010000043.1"/>
</dbReference>
<keyword evidence="2" id="KW-1133">Transmembrane helix</keyword>
<dbReference type="PROSITE" id="PS50011">
    <property type="entry name" value="PROTEIN_KINASE_DOM"/>
    <property type="match status" value="1"/>
</dbReference>
<dbReference type="Pfam" id="PF03109">
    <property type="entry name" value="ABC1"/>
    <property type="match status" value="1"/>
</dbReference>
<dbReference type="Gene3D" id="1.10.510.10">
    <property type="entry name" value="Transferase(Phosphotransferase) domain 1"/>
    <property type="match status" value="1"/>
</dbReference>
<dbReference type="PANTHER" id="PTHR10566">
    <property type="entry name" value="CHAPERONE-ACTIVITY OF BC1 COMPLEX CABC1 -RELATED"/>
    <property type="match status" value="1"/>
</dbReference>
<comment type="similarity">
    <text evidence="1">Belongs to the protein kinase superfamily. ADCK protein kinase family.</text>
</comment>
<keyword evidence="2" id="KW-0472">Membrane</keyword>
<evidence type="ECO:0000259" key="3">
    <source>
        <dbReference type="PROSITE" id="PS50011"/>
    </source>
</evidence>
<proteinExistence type="inferred from homology"/>
<feature type="transmembrane region" description="Helical" evidence="2">
    <location>
        <begin position="500"/>
        <end position="522"/>
    </location>
</feature>
<evidence type="ECO:0000313" key="4">
    <source>
        <dbReference type="EMBL" id="MFD2661459.1"/>
    </source>
</evidence>
<evidence type="ECO:0000256" key="1">
    <source>
        <dbReference type="ARBA" id="ARBA00009670"/>
    </source>
</evidence>
<dbReference type="EMBL" id="JBHUMY010000013">
    <property type="protein sequence ID" value="MFD2661459.1"/>
    <property type="molecule type" value="Genomic_DNA"/>
</dbReference>
<feature type="transmembrane region" description="Helical" evidence="2">
    <location>
        <begin position="534"/>
        <end position="554"/>
    </location>
</feature>
<feature type="domain" description="Protein kinase" evidence="3">
    <location>
        <begin position="125"/>
        <end position="442"/>
    </location>
</feature>
<dbReference type="InterPro" id="IPR000719">
    <property type="entry name" value="Prot_kinase_dom"/>
</dbReference>
<dbReference type="GO" id="GO:0016301">
    <property type="term" value="F:kinase activity"/>
    <property type="evidence" value="ECO:0007669"/>
    <property type="project" value="UniProtKB-KW"/>
</dbReference>
<dbReference type="InterPro" id="IPR004147">
    <property type="entry name" value="ABC1_dom"/>
</dbReference>
<keyword evidence="2" id="KW-0812">Transmembrane</keyword>
<reference evidence="5" key="1">
    <citation type="journal article" date="2019" name="Int. J. Syst. Evol. Microbiol.">
        <title>The Global Catalogue of Microorganisms (GCM) 10K type strain sequencing project: providing services to taxonomists for standard genome sequencing and annotation.</title>
        <authorList>
            <consortium name="The Broad Institute Genomics Platform"/>
            <consortium name="The Broad Institute Genome Sequencing Center for Infectious Disease"/>
            <person name="Wu L."/>
            <person name="Ma J."/>
        </authorList>
    </citation>
    <scope>NUCLEOTIDE SEQUENCE [LARGE SCALE GENOMIC DNA]</scope>
    <source>
        <strain evidence="5">TISTR 1827</strain>
    </source>
</reference>